<evidence type="ECO:0000313" key="4">
    <source>
        <dbReference type="Proteomes" id="UP001183817"/>
    </source>
</evidence>
<dbReference type="Proteomes" id="UP001183817">
    <property type="component" value="Unassembled WGS sequence"/>
</dbReference>
<sequence length="210" mass="22466">MRMSELLKRSGMPLATVKYYLREGLLAPGESVGATMADYGEEHVRRLALIRALTEVVGLPLAGVRTIVGIIDEPEADRYSTLGRAIAVLPPAVEADAHGDYPRARAALAEIGQLCDPGYAAVAQLERALAAAEAAGLPMGRERLHGYARHIMAIAEIDMAELPEADTSRAVEYSVLGTALYDPIFAAMRRLAHQDLASRMLGGSAGDQTR</sequence>
<dbReference type="Gene3D" id="1.10.1660.10">
    <property type="match status" value="1"/>
</dbReference>
<feature type="domain" description="HTH merR-type" evidence="2">
    <location>
        <begin position="1"/>
        <end position="70"/>
    </location>
</feature>
<proteinExistence type="predicted"/>
<reference evidence="3 4" key="1">
    <citation type="submission" date="2023-07" db="EMBL/GenBank/DDBJ databases">
        <title>Sequencing the genomes of 1000 actinobacteria strains.</title>
        <authorList>
            <person name="Klenk H.-P."/>
        </authorList>
    </citation>
    <scope>NUCLEOTIDE SEQUENCE [LARGE SCALE GENOMIC DNA]</scope>
    <source>
        <strain evidence="3 4">DSM 20167</strain>
    </source>
</reference>
<dbReference type="EMBL" id="JAVDYI010000001">
    <property type="protein sequence ID" value="MDR7357141.1"/>
    <property type="molecule type" value="Genomic_DNA"/>
</dbReference>
<evidence type="ECO:0000259" key="2">
    <source>
        <dbReference type="PROSITE" id="PS50937"/>
    </source>
</evidence>
<protein>
    <submittedName>
        <fullName evidence="3">DNA-binding transcriptional MerR regulator</fullName>
    </submittedName>
</protein>
<organism evidence="3 4">
    <name type="scientific">Paeniglutamicibacter sulfureus</name>
    <dbReference type="NCBI Taxonomy" id="43666"/>
    <lineage>
        <taxon>Bacteria</taxon>
        <taxon>Bacillati</taxon>
        <taxon>Actinomycetota</taxon>
        <taxon>Actinomycetes</taxon>
        <taxon>Micrococcales</taxon>
        <taxon>Micrococcaceae</taxon>
        <taxon>Paeniglutamicibacter</taxon>
    </lineage>
</organism>
<dbReference type="GO" id="GO:0003677">
    <property type="term" value="F:DNA binding"/>
    <property type="evidence" value="ECO:0007669"/>
    <property type="project" value="UniProtKB-KW"/>
</dbReference>
<dbReference type="PROSITE" id="PS50937">
    <property type="entry name" value="HTH_MERR_2"/>
    <property type="match status" value="1"/>
</dbReference>
<gene>
    <name evidence="3" type="ORF">J2S64_000832</name>
</gene>
<evidence type="ECO:0000313" key="3">
    <source>
        <dbReference type="EMBL" id="MDR7357141.1"/>
    </source>
</evidence>
<dbReference type="PANTHER" id="PTHR30204:SF98">
    <property type="entry name" value="HTH-TYPE TRANSCRIPTIONAL REGULATOR ADHR"/>
    <property type="match status" value="1"/>
</dbReference>
<dbReference type="InterPro" id="IPR000551">
    <property type="entry name" value="MerR-type_HTH_dom"/>
</dbReference>
<evidence type="ECO:0000256" key="1">
    <source>
        <dbReference type="ARBA" id="ARBA00023125"/>
    </source>
</evidence>
<keyword evidence="4" id="KW-1185">Reference proteome</keyword>
<accession>A0ABU2BFP4</accession>
<name>A0ABU2BFP4_9MICC</name>
<dbReference type="InterPro" id="IPR047057">
    <property type="entry name" value="MerR_fam"/>
</dbReference>
<dbReference type="Pfam" id="PF13411">
    <property type="entry name" value="MerR_1"/>
    <property type="match status" value="1"/>
</dbReference>
<comment type="caution">
    <text evidence="3">The sequence shown here is derived from an EMBL/GenBank/DDBJ whole genome shotgun (WGS) entry which is preliminary data.</text>
</comment>
<dbReference type="PANTHER" id="PTHR30204">
    <property type="entry name" value="REDOX-CYCLING DRUG-SENSING TRANSCRIPTIONAL ACTIVATOR SOXR"/>
    <property type="match status" value="1"/>
</dbReference>
<dbReference type="SMART" id="SM00422">
    <property type="entry name" value="HTH_MERR"/>
    <property type="match status" value="1"/>
</dbReference>
<dbReference type="SUPFAM" id="SSF46955">
    <property type="entry name" value="Putative DNA-binding domain"/>
    <property type="match status" value="1"/>
</dbReference>
<dbReference type="InterPro" id="IPR009061">
    <property type="entry name" value="DNA-bd_dom_put_sf"/>
</dbReference>
<keyword evidence="1 3" id="KW-0238">DNA-binding</keyword>
<dbReference type="RefSeq" id="WP_302262528.1">
    <property type="nucleotide sequence ID" value="NZ_BAAAWO010000001.1"/>
</dbReference>